<keyword evidence="2" id="KW-1185">Reference proteome</keyword>
<evidence type="ECO:0000313" key="1">
    <source>
        <dbReference type="EMBL" id="SMC91356.1"/>
    </source>
</evidence>
<dbReference type="Proteomes" id="UP000192330">
    <property type="component" value="Unassembled WGS sequence"/>
</dbReference>
<dbReference type="EMBL" id="FWYD01000010">
    <property type="protein sequence ID" value="SMC91356.1"/>
    <property type="molecule type" value="Genomic_DNA"/>
</dbReference>
<sequence>MNRRKLTLLGLFLLCLLPIVGAAAPRLALLN</sequence>
<reference evidence="1 2" key="1">
    <citation type="submission" date="2017-04" db="EMBL/GenBank/DDBJ databases">
        <authorList>
            <person name="Afonso C.L."/>
            <person name="Miller P.J."/>
            <person name="Scott M.A."/>
            <person name="Spackman E."/>
            <person name="Goraichik I."/>
            <person name="Dimitrov K.M."/>
            <person name="Suarez D.L."/>
            <person name="Swayne D.E."/>
        </authorList>
    </citation>
    <scope>NUCLEOTIDE SEQUENCE [LARGE SCALE GENOMIC DNA]</scope>
    <source>
        <strain evidence="1 2">CGMCC 1.12644</strain>
    </source>
</reference>
<organism evidence="1 2">
    <name type="scientific">Primorskyibacter flagellatus</name>
    <dbReference type="NCBI Taxonomy" id="1387277"/>
    <lineage>
        <taxon>Bacteria</taxon>
        <taxon>Pseudomonadati</taxon>
        <taxon>Pseudomonadota</taxon>
        <taxon>Alphaproteobacteria</taxon>
        <taxon>Rhodobacterales</taxon>
        <taxon>Roseobacteraceae</taxon>
        <taxon>Primorskyibacter</taxon>
    </lineage>
</organism>
<dbReference type="AlphaFoldDB" id="A0A1W2D2J5"/>
<evidence type="ECO:0000313" key="2">
    <source>
        <dbReference type="Proteomes" id="UP000192330"/>
    </source>
</evidence>
<protein>
    <submittedName>
        <fullName evidence="1">Uncharacterized protein</fullName>
    </submittedName>
</protein>
<proteinExistence type="predicted"/>
<accession>A0A1W2D2J5</accession>
<name>A0A1W2D2J5_9RHOB</name>
<gene>
    <name evidence="1" type="ORF">SAMN06295998_11054</name>
</gene>